<accession>A0A1R3JMD4</accession>
<dbReference type="AlphaFoldDB" id="A0A1R3JMD4"/>
<comment type="caution">
    <text evidence="2">The sequence shown here is derived from an EMBL/GenBank/DDBJ whole genome shotgun (WGS) entry which is preliminary data.</text>
</comment>
<proteinExistence type="predicted"/>
<protein>
    <submittedName>
        <fullName evidence="2">Uncharacterized protein</fullName>
    </submittedName>
</protein>
<evidence type="ECO:0000313" key="1">
    <source>
        <dbReference type="EMBL" id="OMO60018.1"/>
    </source>
</evidence>
<evidence type="ECO:0000313" key="2">
    <source>
        <dbReference type="EMBL" id="OMO96022.1"/>
    </source>
</evidence>
<dbReference type="EMBL" id="AWWV01013793">
    <property type="protein sequence ID" value="OMO60018.1"/>
    <property type="molecule type" value="Genomic_DNA"/>
</dbReference>
<sequence>MNFPSSYGEEQLQEKESDIYLRQLTNKASSLHCSSE</sequence>
<dbReference type="Proteomes" id="UP000188268">
    <property type="component" value="Unassembled WGS sequence"/>
</dbReference>
<name>A0A1R3JMD4_COCAP</name>
<reference evidence="2 3" key="1">
    <citation type="submission" date="2013-09" db="EMBL/GenBank/DDBJ databases">
        <title>Corchorus capsularis genome sequencing.</title>
        <authorList>
            <person name="Alam M."/>
            <person name="Haque M.S."/>
            <person name="Islam M.S."/>
            <person name="Emdad E.M."/>
            <person name="Islam M.M."/>
            <person name="Ahmed B."/>
            <person name="Halim A."/>
            <person name="Hossen Q.M.M."/>
            <person name="Hossain M.Z."/>
            <person name="Ahmed R."/>
            <person name="Khan M.M."/>
            <person name="Islam R."/>
            <person name="Rashid M.M."/>
            <person name="Khan S.A."/>
            <person name="Rahman M.S."/>
            <person name="Alam M."/>
        </authorList>
    </citation>
    <scope>NUCLEOTIDE SEQUENCE [LARGE SCALE GENOMIC DNA]</scope>
    <source>
        <strain evidence="3">cv. CVL-1</strain>
        <tissue evidence="2">Whole seedling</tissue>
    </source>
</reference>
<keyword evidence="3" id="KW-1185">Reference proteome</keyword>
<dbReference type="EMBL" id="AWWV01007529">
    <property type="protein sequence ID" value="OMO96022.1"/>
    <property type="molecule type" value="Genomic_DNA"/>
</dbReference>
<dbReference type="Gramene" id="OMO96022">
    <property type="protein sequence ID" value="OMO96022"/>
    <property type="gene ID" value="CCACVL1_05118"/>
</dbReference>
<organism evidence="2 3">
    <name type="scientific">Corchorus capsularis</name>
    <name type="common">Jute</name>
    <dbReference type="NCBI Taxonomy" id="210143"/>
    <lineage>
        <taxon>Eukaryota</taxon>
        <taxon>Viridiplantae</taxon>
        <taxon>Streptophyta</taxon>
        <taxon>Embryophyta</taxon>
        <taxon>Tracheophyta</taxon>
        <taxon>Spermatophyta</taxon>
        <taxon>Magnoliopsida</taxon>
        <taxon>eudicotyledons</taxon>
        <taxon>Gunneridae</taxon>
        <taxon>Pentapetalae</taxon>
        <taxon>rosids</taxon>
        <taxon>malvids</taxon>
        <taxon>Malvales</taxon>
        <taxon>Malvaceae</taxon>
        <taxon>Grewioideae</taxon>
        <taxon>Apeibeae</taxon>
        <taxon>Corchorus</taxon>
    </lineage>
</organism>
<gene>
    <name evidence="2" type="ORF">CCACVL1_05118</name>
    <name evidence="1" type="ORF">CCACVL1_24460</name>
</gene>
<evidence type="ECO:0000313" key="3">
    <source>
        <dbReference type="Proteomes" id="UP000188268"/>
    </source>
</evidence>
<dbReference type="Gramene" id="OMO60018">
    <property type="protein sequence ID" value="OMO60018"/>
    <property type="gene ID" value="CCACVL1_24460"/>
</dbReference>